<accession>A0A0F0CKH3</accession>
<dbReference type="EMBL" id="JYNY01000495">
    <property type="protein sequence ID" value="KJJ83727.1"/>
    <property type="molecule type" value="Genomic_DNA"/>
</dbReference>
<protein>
    <submittedName>
        <fullName evidence="1">Uncharacterized protein</fullName>
    </submittedName>
</protein>
<evidence type="ECO:0000313" key="2">
    <source>
        <dbReference type="Proteomes" id="UP000033428"/>
    </source>
</evidence>
<dbReference type="PANTHER" id="PTHR35882">
    <property type="entry name" value="PELA"/>
    <property type="match status" value="1"/>
</dbReference>
<name>A0A0F0CKH3_9BACT</name>
<evidence type="ECO:0000313" key="1">
    <source>
        <dbReference type="EMBL" id="KJJ83727.1"/>
    </source>
</evidence>
<dbReference type="Proteomes" id="UP000033428">
    <property type="component" value="Unassembled WGS sequence"/>
</dbReference>
<comment type="caution">
    <text evidence="1">The sequence shown here is derived from an EMBL/GenBank/DDBJ whole genome shotgun (WGS) entry which is preliminary data.</text>
</comment>
<dbReference type="PANTHER" id="PTHR35882:SF1">
    <property type="match status" value="1"/>
</dbReference>
<organism evidence="1 2">
    <name type="scientific">Candidatus Omnitrophus magneticus</name>
    <dbReference type="NCBI Taxonomy" id="1609969"/>
    <lineage>
        <taxon>Bacteria</taxon>
        <taxon>Pseudomonadati</taxon>
        <taxon>Candidatus Omnitrophota</taxon>
        <taxon>Candidatus Omnitrophus</taxon>
    </lineage>
</organism>
<gene>
    <name evidence="1" type="ORF">OMAG_002386</name>
</gene>
<keyword evidence="2" id="KW-1185">Reference proteome</keyword>
<proteinExistence type="predicted"/>
<reference evidence="1 2" key="1">
    <citation type="submission" date="2015-02" db="EMBL/GenBank/DDBJ databases">
        <title>Single-cell genomics of uncultivated deep-branching MTB reveals a conserved set of magnetosome genes.</title>
        <authorList>
            <person name="Kolinko S."/>
            <person name="Richter M."/>
            <person name="Glockner F.O."/>
            <person name="Brachmann A."/>
            <person name="Schuler D."/>
        </authorList>
    </citation>
    <scope>NUCLEOTIDE SEQUENCE [LARGE SCALE GENOMIC DNA]</scope>
    <source>
        <strain evidence="1">SKK-01</strain>
    </source>
</reference>
<dbReference type="AlphaFoldDB" id="A0A0F0CKH3"/>
<sequence>MKFKIIKLLIFFFAFIFLSDIRAVKAVEPATINRTILAIFDSKEPINRSTDYNLICKNAEVILNYLGMKVRYHDINKGLPAPAEMEDIHGILTWFEDDEMIGANSYCEWLAVQIKSEKKCVILRNFGALKNSKTGELTPLPVVNKVFNEMSLEYSGNWSDNPFLIELIDKNKNMVEFERTLTDELTSYVTIKSLDANNHIYLRLKRKDIADSESALVVTTARGGIAMEGYELFINYEDDKFRWRINPFLFFEEAFGIKKFPKYDTTTLFGRRIFYSHIDGDGFRNVSRIDVTRVCPEIIKDEILTKYNIPITASFITAEVDPAFLGSKKFKRIAKEIAMLRNVEIGVHGFTHPLDWNKQLSVFEIKGYSRKMETKEDLGILSESFYANAVIIPLTKEEFIKGEIIDAVNYVDTEIMPRGKKSVLYQWTGNCRPGGDCIKAVQSINIANINGGDSRLDSASPSYTTVSPLSRQVDESIQIHTSNANENIYTSGWTGGYGALKKVIETFEQTEIPSLIDSVPRRISAMNIYYHFYSGEWPQSLAALKTIYEYVLSKPIIPIFTSYYTKIVEGFFNGKIKKMGDGALEFFDYGSCRTVRIEGENIYPDLSKSVNILGFNKWEKYTYIHLADTEKAVLYFASIPPREPYLKESSFVIKDFKIDVNSVSFLTRNFGENGYIAFTNMAPNSAYTADIQKLNERKEKYKINLWSDNNGGLTCSIPWPGEFLVYISKEGKA</sequence>